<sequence>MAGLTGGVAAAAPAGCADYHWMGAAGSGQRDGAKLYANGGMGDVVYQSYEQLAADLAADGRTITAEAVQYPAAPVPLDGSIGGWMTFMDSVKAGTEAAGEQFTAFTERCPDTKVVLAGYSQGAMVMHRNLADLAEDPHVAAVLLVADGDRLPGDTTIDMGSTARVPGVGKGVAQEHSFLASAPTSPLPPALGARTISVCDVGDLVCDYDPDSTASTEAGIAIHTAYAPTASGPHAWVAPLYQLVAASAPLPSSTLALSSTHG</sequence>
<dbReference type="PANTHER" id="PTHR33630">
    <property type="entry name" value="CUTINASE RV1984C-RELATED-RELATED"/>
    <property type="match status" value="1"/>
</dbReference>
<dbReference type="AlphaFoldDB" id="A0A1E8Q4J8"/>
<evidence type="ECO:0000256" key="1">
    <source>
        <dbReference type="ARBA" id="ARBA00007534"/>
    </source>
</evidence>
<reference evidence="5 6" key="1">
    <citation type="submission" date="2016-09" db="EMBL/GenBank/DDBJ databases">
        <title>genome sequence of Mycobacterium sp. 739 SCH.</title>
        <authorList>
            <person name="Greninger A.L."/>
            <person name="Qin X."/>
            <person name="Jerome K."/>
            <person name="Vora S."/>
            <person name="Quinn K."/>
        </authorList>
    </citation>
    <scope>NUCLEOTIDE SEQUENCE [LARGE SCALE GENOMIC DNA]</scope>
    <source>
        <strain evidence="5 6">SCH</strain>
    </source>
</reference>
<organism evidence="5 6">
    <name type="scientific">Mycolicibacterium grossiae</name>
    <dbReference type="NCBI Taxonomy" id="1552759"/>
    <lineage>
        <taxon>Bacteria</taxon>
        <taxon>Bacillati</taxon>
        <taxon>Actinomycetota</taxon>
        <taxon>Actinomycetes</taxon>
        <taxon>Mycobacteriales</taxon>
        <taxon>Mycobacteriaceae</taxon>
        <taxon>Mycolicibacterium</taxon>
    </lineage>
</organism>
<dbReference type="SUPFAM" id="SSF53474">
    <property type="entry name" value="alpha/beta-Hydrolases"/>
    <property type="match status" value="1"/>
</dbReference>
<keyword evidence="2" id="KW-0719">Serine esterase</keyword>
<gene>
    <name evidence="5" type="ORF">BEL07_15135</name>
</gene>
<evidence type="ECO:0000256" key="2">
    <source>
        <dbReference type="ARBA" id="ARBA00022487"/>
    </source>
</evidence>
<dbReference type="PANTHER" id="PTHR33630:SF9">
    <property type="entry name" value="CUTINASE 4"/>
    <property type="match status" value="1"/>
</dbReference>
<evidence type="ECO:0000313" key="5">
    <source>
        <dbReference type="EMBL" id="OFJ52960.1"/>
    </source>
</evidence>
<keyword evidence="3" id="KW-0378">Hydrolase</keyword>
<comment type="similarity">
    <text evidence="1">Belongs to the cutinase family.</text>
</comment>
<keyword evidence="4" id="KW-1015">Disulfide bond</keyword>
<evidence type="ECO:0000256" key="4">
    <source>
        <dbReference type="ARBA" id="ARBA00023157"/>
    </source>
</evidence>
<comment type="caution">
    <text evidence="5">The sequence shown here is derived from an EMBL/GenBank/DDBJ whole genome shotgun (WGS) entry which is preliminary data.</text>
</comment>
<evidence type="ECO:0000313" key="6">
    <source>
        <dbReference type="Proteomes" id="UP000178953"/>
    </source>
</evidence>
<dbReference type="Pfam" id="PF01083">
    <property type="entry name" value="Cutinase"/>
    <property type="match status" value="1"/>
</dbReference>
<keyword evidence="6" id="KW-1185">Reference proteome</keyword>
<protein>
    <submittedName>
        <fullName evidence="5">Cutinase</fullName>
    </submittedName>
</protein>
<dbReference type="InterPro" id="IPR029058">
    <property type="entry name" value="AB_hydrolase_fold"/>
</dbReference>
<evidence type="ECO:0000256" key="3">
    <source>
        <dbReference type="ARBA" id="ARBA00022801"/>
    </source>
</evidence>
<dbReference type="GO" id="GO:0052689">
    <property type="term" value="F:carboxylic ester hydrolase activity"/>
    <property type="evidence" value="ECO:0007669"/>
    <property type="project" value="UniProtKB-KW"/>
</dbReference>
<name>A0A1E8Q4J8_9MYCO</name>
<dbReference type="EMBL" id="MCHX01000032">
    <property type="protein sequence ID" value="OFJ52960.1"/>
    <property type="molecule type" value="Genomic_DNA"/>
</dbReference>
<dbReference type="InterPro" id="IPR000675">
    <property type="entry name" value="Cutinase/axe"/>
</dbReference>
<dbReference type="SMART" id="SM01110">
    <property type="entry name" value="Cutinase"/>
    <property type="match status" value="1"/>
</dbReference>
<accession>A0A1E8Q4J8</accession>
<dbReference type="Gene3D" id="3.40.50.1820">
    <property type="entry name" value="alpha/beta hydrolase"/>
    <property type="match status" value="1"/>
</dbReference>
<dbReference type="Proteomes" id="UP000178953">
    <property type="component" value="Unassembled WGS sequence"/>
</dbReference>
<proteinExistence type="inferred from homology"/>